<dbReference type="RefSeq" id="YP_004324805.1">
    <property type="nucleotide sequence ID" value="NC_015289.1"/>
</dbReference>
<dbReference type="KEGG" id="vg:10329162"/>
<organism evidence="1 2">
    <name type="scientific">Synechococcus phage S-SSM5</name>
    <dbReference type="NCBI Taxonomy" id="445685"/>
    <lineage>
        <taxon>Viruses</taxon>
        <taxon>Duplodnaviria</taxon>
        <taxon>Heunggongvirae</taxon>
        <taxon>Uroviricota</taxon>
        <taxon>Caudoviricetes</taxon>
        <taxon>Pantevenvirales</taxon>
        <taxon>Kyanoviridae</taxon>
        <taxon>Glaucusvirus</taxon>
        <taxon>Glaucusvirus ssm5</taxon>
    </lineage>
</organism>
<keyword evidence="2" id="KW-1185">Reference proteome</keyword>
<name>E3SKP2_9CAUD</name>
<evidence type="ECO:0000313" key="1">
    <source>
        <dbReference type="EMBL" id="ADO97868.1"/>
    </source>
</evidence>
<proteinExistence type="predicted"/>
<accession>E3SKP2</accession>
<dbReference type="OrthoDB" id="19545at10239"/>
<dbReference type="Proteomes" id="UP000006526">
    <property type="component" value="Segment"/>
</dbReference>
<dbReference type="GeneID" id="10329162"/>
<reference evidence="1 2" key="1">
    <citation type="journal article" date="2010" name="Environ. Microbiol.">
        <title>Genomic analysis of oceanic cyanobacterial myoviruses compared with T4-like myoviruses from diverse hosts and environments.</title>
        <authorList>
            <person name="Sullivan M.B."/>
            <person name="Huang K.H."/>
            <person name="Ignacio-Espinoza J.C."/>
            <person name="Berlin A.M."/>
            <person name="Kelly L."/>
            <person name="Weigele P.R."/>
            <person name="DeFrancesco A.S."/>
            <person name="Kern S.E."/>
            <person name="Thompson L.R."/>
            <person name="Young S."/>
            <person name="Yandava C."/>
            <person name="Fu R."/>
            <person name="Krastins B."/>
            <person name="Chase M."/>
            <person name="Sarracino D."/>
            <person name="Osburne M.S."/>
            <person name="Henn M.R."/>
            <person name="Chisholm S.W."/>
        </authorList>
    </citation>
    <scope>NUCLEOTIDE SEQUENCE [LARGE SCALE GENOMIC DNA]</scope>
    <source>
        <strain evidence="1">8102-12</strain>
    </source>
</reference>
<dbReference type="EMBL" id="GU071097">
    <property type="protein sequence ID" value="ADO97868.1"/>
    <property type="molecule type" value="Genomic_DNA"/>
</dbReference>
<gene>
    <name evidence="1" type="ORF">SSSM5_203</name>
</gene>
<sequence>MPMLEFGILFLLTIDAMNSYQKAADALKDAVKSALDDNVDANLQSEIWRHYQGMENIAKQLEGVGVYNPDFNISINSSNSYSDFVLAGEPVKLDFSASSDVVTFS</sequence>
<evidence type="ECO:0000313" key="2">
    <source>
        <dbReference type="Proteomes" id="UP000006526"/>
    </source>
</evidence>
<protein>
    <submittedName>
        <fullName evidence="1">Uncharacterized protein</fullName>
    </submittedName>
</protein>